<protein>
    <submittedName>
        <fullName evidence="3">Peptidase M20</fullName>
    </submittedName>
</protein>
<dbReference type="InterPro" id="IPR050072">
    <property type="entry name" value="Peptidase_M20A"/>
</dbReference>
<comment type="caution">
    <text evidence="3">The sequence shown here is derived from an EMBL/GenBank/DDBJ whole genome shotgun (WGS) entry which is preliminary data.</text>
</comment>
<dbReference type="eggNOG" id="COG4187">
    <property type="taxonomic scope" value="Bacteria"/>
</dbReference>
<dbReference type="GO" id="GO:0016787">
    <property type="term" value="F:hydrolase activity"/>
    <property type="evidence" value="ECO:0007669"/>
    <property type="project" value="InterPro"/>
</dbReference>
<dbReference type="Gene3D" id="3.40.630.10">
    <property type="entry name" value="Zn peptidases"/>
    <property type="match status" value="1"/>
</dbReference>
<evidence type="ECO:0000256" key="1">
    <source>
        <dbReference type="SAM" id="Coils"/>
    </source>
</evidence>
<dbReference type="InParanoid" id="D6TD71"/>
<sequence length="591" mass="66997">MQRLDWFADVKAYTERLVAIRGVSPSEEENVVASEILALLHKDGLESLYTASGFDLIQDDPYGRKNVYAFLRGQGPETLILLGHFDTVDTADYGDLEPLALQPTELAWHIDELLPPDVALEGERSDWLFGRGVGDMKSGVAVNIALMRHLVANSHESPLPFSVLMLATPDEENESAGVLQAVRFLVRWREEQQLRYLLQDPQTDRRSSPVAQQSFPTSSLEQQEEYNKEKLNMSSFFALGVLNTDYASALYPGDPHRYVYGGTVGKLLPSFLCIGRESHVGAPFAGLDANLLMAELIRDLSMNDELCDTGKGQRTVPPVTLHATDLKQHYDVQLPFAAYFYLNVLTLTSGPEELLQRLRQVAQTALERLLQRVDETERRWRSATGQSGHIEPRRGIIVSYAELYAETVRRLGEKRVRQALDETWQQLPPTLDKRERSLHLVQRLWSLSNLRGPAVVIYYAPPYYPHVPESVGLLSEAIDEVVHAHPEQHLARREFFPLLSDISYLQLDEQMDIRALTANMPIWREDEEVPRPGAYSLPLRLMQQLQLPVFNWGVHGRGAHQRDEAVLMSYSFGALPQLLYEVIQVLAQRLK</sequence>
<dbReference type="Proteomes" id="UP000004508">
    <property type="component" value="Unassembled WGS sequence"/>
</dbReference>
<dbReference type="Pfam" id="PF01546">
    <property type="entry name" value="Peptidase_M20"/>
    <property type="match status" value="1"/>
</dbReference>
<keyword evidence="4" id="KW-1185">Reference proteome</keyword>
<dbReference type="PANTHER" id="PTHR43808">
    <property type="entry name" value="ACETYLORNITHINE DEACETYLASE"/>
    <property type="match status" value="1"/>
</dbReference>
<accession>D6TD71</accession>
<feature type="compositionally biased region" description="Polar residues" evidence="2">
    <location>
        <begin position="209"/>
        <end position="221"/>
    </location>
</feature>
<dbReference type="SUPFAM" id="SSF53187">
    <property type="entry name" value="Zn-dependent exopeptidases"/>
    <property type="match status" value="1"/>
</dbReference>
<organism evidence="3 4">
    <name type="scientific">Ktedonobacter racemifer DSM 44963</name>
    <dbReference type="NCBI Taxonomy" id="485913"/>
    <lineage>
        <taxon>Bacteria</taxon>
        <taxon>Bacillati</taxon>
        <taxon>Chloroflexota</taxon>
        <taxon>Ktedonobacteria</taxon>
        <taxon>Ktedonobacterales</taxon>
        <taxon>Ktedonobacteraceae</taxon>
        <taxon>Ktedonobacter</taxon>
    </lineage>
</organism>
<keyword evidence="1" id="KW-0175">Coiled coil</keyword>
<feature type="region of interest" description="Disordered" evidence="2">
    <location>
        <begin position="199"/>
        <end position="222"/>
    </location>
</feature>
<dbReference type="FunCoup" id="D6TD71">
    <property type="interactions" value="19"/>
</dbReference>
<reference evidence="3 4" key="1">
    <citation type="journal article" date="2011" name="Stand. Genomic Sci.">
        <title>Non-contiguous finished genome sequence and contextual data of the filamentous soil bacterium Ktedonobacter racemifer type strain (SOSP1-21).</title>
        <authorList>
            <person name="Chang Y.J."/>
            <person name="Land M."/>
            <person name="Hauser L."/>
            <person name="Chertkov O."/>
            <person name="Del Rio T.G."/>
            <person name="Nolan M."/>
            <person name="Copeland A."/>
            <person name="Tice H."/>
            <person name="Cheng J.F."/>
            <person name="Lucas S."/>
            <person name="Han C."/>
            <person name="Goodwin L."/>
            <person name="Pitluck S."/>
            <person name="Ivanova N."/>
            <person name="Ovchinikova G."/>
            <person name="Pati A."/>
            <person name="Chen A."/>
            <person name="Palaniappan K."/>
            <person name="Mavromatis K."/>
            <person name="Liolios K."/>
            <person name="Brettin T."/>
            <person name="Fiebig A."/>
            <person name="Rohde M."/>
            <person name="Abt B."/>
            <person name="Goker M."/>
            <person name="Detter J.C."/>
            <person name="Woyke T."/>
            <person name="Bristow J."/>
            <person name="Eisen J.A."/>
            <person name="Markowitz V."/>
            <person name="Hugenholtz P."/>
            <person name="Kyrpides N.C."/>
            <person name="Klenk H.P."/>
            <person name="Lapidus A."/>
        </authorList>
    </citation>
    <scope>NUCLEOTIDE SEQUENCE [LARGE SCALE GENOMIC DNA]</scope>
    <source>
        <strain evidence="4">DSM 44963</strain>
    </source>
</reference>
<dbReference type="EMBL" id="ADVG01000001">
    <property type="protein sequence ID" value="EFH90122.1"/>
    <property type="molecule type" value="Genomic_DNA"/>
</dbReference>
<dbReference type="InterPro" id="IPR002933">
    <property type="entry name" value="Peptidase_M20"/>
</dbReference>
<evidence type="ECO:0000256" key="2">
    <source>
        <dbReference type="SAM" id="MobiDB-lite"/>
    </source>
</evidence>
<feature type="coiled-coil region" evidence="1">
    <location>
        <begin position="359"/>
        <end position="386"/>
    </location>
</feature>
<dbReference type="OrthoDB" id="9815360at2"/>
<gene>
    <name evidence="3" type="ORF">Krac_11730</name>
</gene>
<dbReference type="PANTHER" id="PTHR43808:SF27">
    <property type="entry name" value="PROTEIN ROCB"/>
    <property type="match status" value="1"/>
</dbReference>
<dbReference type="AlphaFoldDB" id="D6TD71"/>
<proteinExistence type="predicted"/>
<dbReference type="RefSeq" id="WP_007907201.1">
    <property type="nucleotide sequence ID" value="NZ_ADVG01000001.1"/>
</dbReference>
<dbReference type="InterPro" id="IPR012166">
    <property type="entry name" value="Uncharacterised_RocB"/>
</dbReference>
<dbReference type="PIRSF" id="PIRSF010386">
    <property type="entry name" value="RocB"/>
    <property type="match status" value="1"/>
</dbReference>
<evidence type="ECO:0000313" key="3">
    <source>
        <dbReference type="EMBL" id="EFH90122.1"/>
    </source>
</evidence>
<evidence type="ECO:0000313" key="4">
    <source>
        <dbReference type="Proteomes" id="UP000004508"/>
    </source>
</evidence>
<name>D6TD71_KTERA</name>